<dbReference type="EMBL" id="CAMXCT030004001">
    <property type="protein sequence ID" value="CAL4794542.1"/>
    <property type="molecule type" value="Genomic_DNA"/>
</dbReference>
<keyword evidence="3" id="KW-1185">Reference proteome</keyword>
<gene>
    <name evidence="1" type="ORF">C1SCF055_LOCUS32795</name>
</gene>
<accession>A0A9P1DCY2</accession>
<organism evidence="1">
    <name type="scientific">Cladocopium goreaui</name>
    <dbReference type="NCBI Taxonomy" id="2562237"/>
    <lineage>
        <taxon>Eukaryota</taxon>
        <taxon>Sar</taxon>
        <taxon>Alveolata</taxon>
        <taxon>Dinophyceae</taxon>
        <taxon>Suessiales</taxon>
        <taxon>Symbiodiniaceae</taxon>
        <taxon>Cladocopium</taxon>
    </lineage>
</organism>
<dbReference type="GO" id="GO:0005524">
    <property type="term" value="F:ATP binding"/>
    <property type="evidence" value="ECO:0007669"/>
    <property type="project" value="UniProtKB-KW"/>
</dbReference>
<keyword evidence="2" id="KW-0547">Nucleotide-binding</keyword>
<sequence>MPAPLCDGFSVLIRQHIFFFYQRPDILNEHNEPVDAHKDCKLTITTGENERIKSFAVYFLRNVPQDRAIKTDVFSDQELLFGEVTANPLESLSTLAFLGENWVDLDRISWGDS</sequence>
<dbReference type="OrthoDB" id="345409at2759"/>
<proteinExistence type="predicted"/>
<evidence type="ECO:0000313" key="2">
    <source>
        <dbReference type="EMBL" id="CAL4794542.1"/>
    </source>
</evidence>
<protein>
    <submittedName>
        <fullName evidence="2">ABC transporter ATP-binding protein/permease</fullName>
    </submittedName>
</protein>
<evidence type="ECO:0000313" key="1">
    <source>
        <dbReference type="EMBL" id="CAI4007230.1"/>
    </source>
</evidence>
<comment type="caution">
    <text evidence="1">The sequence shown here is derived from an EMBL/GenBank/DDBJ whole genome shotgun (WGS) entry which is preliminary data.</text>
</comment>
<dbReference type="Proteomes" id="UP001152797">
    <property type="component" value="Unassembled WGS sequence"/>
</dbReference>
<reference evidence="1" key="1">
    <citation type="submission" date="2022-10" db="EMBL/GenBank/DDBJ databases">
        <authorList>
            <person name="Chen Y."/>
            <person name="Dougan E. K."/>
            <person name="Chan C."/>
            <person name="Rhodes N."/>
            <person name="Thang M."/>
        </authorList>
    </citation>
    <scope>NUCLEOTIDE SEQUENCE</scope>
</reference>
<dbReference type="AlphaFoldDB" id="A0A9P1DCY2"/>
<keyword evidence="2" id="KW-0067">ATP-binding</keyword>
<dbReference type="EMBL" id="CAMXCT010004001">
    <property type="protein sequence ID" value="CAI4007230.1"/>
    <property type="molecule type" value="Genomic_DNA"/>
</dbReference>
<evidence type="ECO:0000313" key="3">
    <source>
        <dbReference type="Proteomes" id="UP001152797"/>
    </source>
</evidence>
<reference evidence="2 3" key="2">
    <citation type="submission" date="2024-05" db="EMBL/GenBank/DDBJ databases">
        <authorList>
            <person name="Chen Y."/>
            <person name="Shah S."/>
            <person name="Dougan E. K."/>
            <person name="Thang M."/>
            <person name="Chan C."/>
        </authorList>
    </citation>
    <scope>NUCLEOTIDE SEQUENCE [LARGE SCALE GENOMIC DNA]</scope>
</reference>
<name>A0A9P1DCY2_9DINO</name>
<dbReference type="EMBL" id="CAMXCT020004001">
    <property type="protein sequence ID" value="CAL1160605.1"/>
    <property type="molecule type" value="Genomic_DNA"/>
</dbReference>